<name>A0A0F6YKJ0_9BACT</name>
<keyword evidence="8" id="KW-1185">Reference proteome</keyword>
<dbReference type="KEGG" id="samy:DB32_006015"/>
<evidence type="ECO:0000313" key="7">
    <source>
        <dbReference type="EMBL" id="AKF08866.1"/>
    </source>
</evidence>
<accession>A0A0F6YKJ0</accession>
<dbReference type="EC" id="2.1.1.72" evidence="1"/>
<dbReference type="InterPro" id="IPR002941">
    <property type="entry name" value="DNA_methylase_N4/N6"/>
</dbReference>
<dbReference type="InterPro" id="IPR029063">
    <property type="entry name" value="SAM-dependent_MTases_sf"/>
</dbReference>
<evidence type="ECO:0000313" key="8">
    <source>
        <dbReference type="Proteomes" id="UP000034883"/>
    </source>
</evidence>
<dbReference type="Gene3D" id="3.40.50.150">
    <property type="entry name" value="Vaccinia Virus protein VP39"/>
    <property type="match status" value="1"/>
</dbReference>
<reference evidence="7 8" key="1">
    <citation type="submission" date="2015-03" db="EMBL/GenBank/DDBJ databases">
        <title>Genome assembly of Sandaracinus amylolyticus DSM 53668.</title>
        <authorList>
            <person name="Sharma G."/>
            <person name="Subramanian S."/>
        </authorList>
    </citation>
    <scope>NUCLEOTIDE SEQUENCE [LARGE SCALE GENOMIC DNA]</scope>
    <source>
        <strain evidence="7 8">DSM 53668</strain>
    </source>
</reference>
<gene>
    <name evidence="7" type="ORF">DB32_006015</name>
</gene>
<evidence type="ECO:0000256" key="5">
    <source>
        <dbReference type="ARBA" id="ARBA00047942"/>
    </source>
</evidence>
<keyword evidence="3 7" id="KW-0808">Transferase</keyword>
<evidence type="ECO:0000259" key="6">
    <source>
        <dbReference type="Pfam" id="PF01555"/>
    </source>
</evidence>
<evidence type="ECO:0000256" key="2">
    <source>
        <dbReference type="ARBA" id="ARBA00022603"/>
    </source>
</evidence>
<dbReference type="REBASE" id="109991">
    <property type="entry name" value="M.Sam53668ORF6015P"/>
</dbReference>
<feature type="domain" description="DNA methylase N-4/N-6" evidence="6">
    <location>
        <begin position="36"/>
        <end position="217"/>
    </location>
</feature>
<protein>
    <recommendedName>
        <fullName evidence="1">site-specific DNA-methyltransferase (adenine-specific)</fullName>
        <ecNumber evidence="1">2.1.1.72</ecNumber>
    </recommendedName>
</protein>
<evidence type="ECO:0000256" key="4">
    <source>
        <dbReference type="ARBA" id="ARBA00022691"/>
    </source>
</evidence>
<keyword evidence="2 7" id="KW-0489">Methyltransferase</keyword>
<organism evidence="7 8">
    <name type="scientific">Sandaracinus amylolyticus</name>
    <dbReference type="NCBI Taxonomy" id="927083"/>
    <lineage>
        <taxon>Bacteria</taxon>
        <taxon>Pseudomonadati</taxon>
        <taxon>Myxococcota</taxon>
        <taxon>Polyangia</taxon>
        <taxon>Polyangiales</taxon>
        <taxon>Sandaracinaceae</taxon>
        <taxon>Sandaracinus</taxon>
    </lineage>
</organism>
<dbReference type="InterPro" id="IPR002295">
    <property type="entry name" value="N4/N6-MTase_EcoPI_Mod-like"/>
</dbReference>
<dbReference type="PRINTS" id="PR00506">
    <property type="entry name" value="D21N6MTFRASE"/>
</dbReference>
<dbReference type="GO" id="GO:0032259">
    <property type="term" value="P:methylation"/>
    <property type="evidence" value="ECO:0007669"/>
    <property type="project" value="UniProtKB-KW"/>
</dbReference>
<dbReference type="Pfam" id="PF01555">
    <property type="entry name" value="N6_N4_Mtase"/>
    <property type="match status" value="1"/>
</dbReference>
<dbReference type="SUPFAM" id="SSF53335">
    <property type="entry name" value="S-adenosyl-L-methionine-dependent methyltransferases"/>
    <property type="match status" value="1"/>
</dbReference>
<dbReference type="STRING" id="927083.DB32_006015"/>
<sequence length="254" mass="28452">MMLPAPAYDDGRVTLYQGDCRELLPLVLERHGRPAHVFTDPPYTKRTHEGARTLRGGGDPKELIDFANAEIDFVREVFAAARPQRWTVASVDHVHATLLQLSPPEGMRHVRTGVWIKPDCAPQMNGKHPANGHESIAILHTHEPMRWNGGGERAVWTHNVERSIDWHTTPKPLGLIARLVRDFTDENELLLDMFAGSATTLAAAMQEGRRAVGIELDVHPKTVERLTRAAQQVPMWKPHTEKRRTAVLDFGGDS</sequence>
<dbReference type="EMBL" id="CP011125">
    <property type="protein sequence ID" value="AKF08866.1"/>
    <property type="molecule type" value="Genomic_DNA"/>
</dbReference>
<keyword evidence="4" id="KW-0949">S-adenosyl-L-methionine</keyword>
<dbReference type="GO" id="GO:0009007">
    <property type="term" value="F:site-specific DNA-methyltransferase (adenine-specific) activity"/>
    <property type="evidence" value="ECO:0007669"/>
    <property type="project" value="UniProtKB-EC"/>
</dbReference>
<dbReference type="GO" id="GO:0003677">
    <property type="term" value="F:DNA binding"/>
    <property type="evidence" value="ECO:0007669"/>
    <property type="project" value="InterPro"/>
</dbReference>
<proteinExistence type="predicted"/>
<dbReference type="Proteomes" id="UP000034883">
    <property type="component" value="Chromosome"/>
</dbReference>
<evidence type="ECO:0000256" key="3">
    <source>
        <dbReference type="ARBA" id="ARBA00022679"/>
    </source>
</evidence>
<comment type="catalytic activity">
    <reaction evidence="5">
        <text>a 2'-deoxyadenosine in DNA + S-adenosyl-L-methionine = an N(6)-methyl-2'-deoxyadenosine in DNA + S-adenosyl-L-homocysteine + H(+)</text>
        <dbReference type="Rhea" id="RHEA:15197"/>
        <dbReference type="Rhea" id="RHEA-COMP:12418"/>
        <dbReference type="Rhea" id="RHEA-COMP:12419"/>
        <dbReference type="ChEBI" id="CHEBI:15378"/>
        <dbReference type="ChEBI" id="CHEBI:57856"/>
        <dbReference type="ChEBI" id="CHEBI:59789"/>
        <dbReference type="ChEBI" id="CHEBI:90615"/>
        <dbReference type="ChEBI" id="CHEBI:90616"/>
        <dbReference type="EC" id="2.1.1.72"/>
    </reaction>
</comment>
<evidence type="ECO:0000256" key="1">
    <source>
        <dbReference type="ARBA" id="ARBA00011900"/>
    </source>
</evidence>
<dbReference type="AlphaFoldDB" id="A0A0F6YKJ0"/>
<dbReference type="GO" id="GO:0008170">
    <property type="term" value="F:N-methyltransferase activity"/>
    <property type="evidence" value="ECO:0007669"/>
    <property type="project" value="InterPro"/>
</dbReference>